<feature type="domain" description="Glycosyl transferase family 1" evidence="1">
    <location>
        <begin position="192"/>
        <end position="313"/>
    </location>
</feature>
<dbReference type="Pfam" id="PF00534">
    <property type="entry name" value="Glycos_transf_1"/>
    <property type="match status" value="1"/>
</dbReference>
<evidence type="ECO:0000313" key="3">
    <source>
        <dbReference type="EMBL" id="RKQ33495.1"/>
    </source>
</evidence>
<dbReference type="Proteomes" id="UP000269301">
    <property type="component" value="Unassembled WGS sequence"/>
</dbReference>
<reference evidence="3 4" key="1">
    <citation type="journal article" date="2016" name="Int. J. Syst. Evol. Microbiol.">
        <title>Oceanobacillus halophilus sp. nov., a novel moderately halophilic bacterium from a hypersaline lake.</title>
        <authorList>
            <person name="Amoozegar M.A."/>
            <person name="Bagheri M."/>
            <person name="Makhdoumi A."/>
            <person name="Nikou M.M."/>
            <person name="Fazeli S.A.S."/>
            <person name="Schumann P."/>
            <person name="Sproer C."/>
            <person name="Sanchez-Porro C."/>
            <person name="Ventosa A."/>
        </authorList>
    </citation>
    <scope>NUCLEOTIDE SEQUENCE [LARGE SCALE GENOMIC DNA]</scope>
    <source>
        <strain evidence="3 4">DSM 23996</strain>
    </source>
</reference>
<dbReference type="Gene3D" id="3.40.50.2000">
    <property type="entry name" value="Glycogen Phosphorylase B"/>
    <property type="match status" value="2"/>
</dbReference>
<dbReference type="PANTHER" id="PTHR45947">
    <property type="entry name" value="SULFOQUINOVOSYL TRANSFERASE SQD2"/>
    <property type="match status" value="1"/>
</dbReference>
<dbReference type="EMBL" id="RBZP01000006">
    <property type="protein sequence ID" value="RKQ33495.1"/>
    <property type="molecule type" value="Genomic_DNA"/>
</dbReference>
<dbReference type="CDD" id="cd03812">
    <property type="entry name" value="GT4_CapH-like"/>
    <property type="match status" value="1"/>
</dbReference>
<dbReference type="PANTHER" id="PTHR45947:SF3">
    <property type="entry name" value="SULFOQUINOVOSYL TRANSFERASE SQD2"/>
    <property type="match status" value="1"/>
</dbReference>
<evidence type="ECO:0000259" key="2">
    <source>
        <dbReference type="Pfam" id="PF13439"/>
    </source>
</evidence>
<evidence type="ECO:0000313" key="4">
    <source>
        <dbReference type="Proteomes" id="UP000269301"/>
    </source>
</evidence>
<dbReference type="InterPro" id="IPR001296">
    <property type="entry name" value="Glyco_trans_1"/>
</dbReference>
<feature type="domain" description="Glycosyltransferase subfamily 4-like N-terminal" evidence="2">
    <location>
        <begin position="20"/>
        <end position="177"/>
    </location>
</feature>
<proteinExistence type="predicted"/>
<keyword evidence="3" id="KW-0808">Transferase</keyword>
<name>A0A495A1Y9_9BACI</name>
<dbReference type="OrthoDB" id="9804196at2"/>
<gene>
    <name evidence="3" type="ORF">D8M06_09805</name>
</gene>
<dbReference type="InterPro" id="IPR050194">
    <property type="entry name" value="Glycosyltransferase_grp1"/>
</dbReference>
<dbReference type="RefSeq" id="WP_121204226.1">
    <property type="nucleotide sequence ID" value="NZ_RBZP01000006.1"/>
</dbReference>
<sequence>MESAKKLKVLQVVGAMNRAGTETMLMNIYRKIDHEKVHFDFVSYSNEEADYDKEIEKLGGDIIRLQRSNSVLELYQVIKKHGPYDAIHAHTLFHCGISMVAAYLAGVKVRISHAHTTLDNSEGVVRRLYLNVMRYFINRLSTNYLACSKEAGRYLFGIGTLNKSKYSFFPNVVDYQRFIHRPTRNVNEFSLEQGIGKNDVVIGHIGRFIEAKNHKFLLQILKNIVQEKVNIRLLLVGDGDLREDIETMVETEGLKDVVHFAGLREDIPTMLHSMDVFVFPSIYEGLGLVLLEAQACGIPCIVSEAIQPEADLNIGLISKLSLADNPNIWANKILEKATYKESDTKKIASGFERNGYSLNQAVRKLMKMYKDDEADTNGKYVDRFV</sequence>
<dbReference type="GO" id="GO:0016757">
    <property type="term" value="F:glycosyltransferase activity"/>
    <property type="evidence" value="ECO:0007669"/>
    <property type="project" value="InterPro"/>
</dbReference>
<dbReference type="Pfam" id="PF13439">
    <property type="entry name" value="Glyco_transf_4"/>
    <property type="match status" value="1"/>
</dbReference>
<comment type="caution">
    <text evidence="3">The sequence shown here is derived from an EMBL/GenBank/DDBJ whole genome shotgun (WGS) entry which is preliminary data.</text>
</comment>
<dbReference type="AlphaFoldDB" id="A0A495A1Y9"/>
<protein>
    <submittedName>
        <fullName evidence="3">Glycosyltransferase family 1 protein</fullName>
    </submittedName>
</protein>
<accession>A0A495A1Y9</accession>
<evidence type="ECO:0000259" key="1">
    <source>
        <dbReference type="Pfam" id="PF00534"/>
    </source>
</evidence>
<dbReference type="SUPFAM" id="SSF53756">
    <property type="entry name" value="UDP-Glycosyltransferase/glycogen phosphorylase"/>
    <property type="match status" value="1"/>
</dbReference>
<keyword evidence="4" id="KW-1185">Reference proteome</keyword>
<dbReference type="InterPro" id="IPR028098">
    <property type="entry name" value="Glyco_trans_4-like_N"/>
</dbReference>
<organism evidence="3 4">
    <name type="scientific">Oceanobacillus halophilus</name>
    <dbReference type="NCBI Taxonomy" id="930130"/>
    <lineage>
        <taxon>Bacteria</taxon>
        <taxon>Bacillati</taxon>
        <taxon>Bacillota</taxon>
        <taxon>Bacilli</taxon>
        <taxon>Bacillales</taxon>
        <taxon>Bacillaceae</taxon>
        <taxon>Oceanobacillus</taxon>
    </lineage>
</organism>